<dbReference type="RefSeq" id="WP_174627407.1">
    <property type="nucleotide sequence ID" value="NZ_CADCXN010000111.1"/>
</dbReference>
<sequence length="220" mass="25273">MAIIREYANLIGESIFGENYRIEKDSIVVLNSENYEECKNKLLSELQKGQRKFILSTYQTVGAGQNLQFPIPETADPIQINSFPARPDMDIDGIYLDRPTNLIVNIYNDTFKDNEFIKYLFQLEFLVENGAISPKAFKSKLDEAFHRYVGRIKPKRKLEDFTSLYNTDAYTRYLNKVIIQAVGRICRSNMKAPTIHILADASIKKHLAGFDLPDDVIPVR</sequence>
<evidence type="ECO:0000313" key="2">
    <source>
        <dbReference type="Proteomes" id="UP000494216"/>
    </source>
</evidence>
<dbReference type="Proteomes" id="UP000494216">
    <property type="component" value="Unassembled WGS sequence"/>
</dbReference>
<evidence type="ECO:0000313" key="1">
    <source>
        <dbReference type="EMBL" id="CAA9892665.1"/>
    </source>
</evidence>
<reference evidence="1 2" key="1">
    <citation type="submission" date="2020-02" db="EMBL/GenBank/DDBJ databases">
        <authorList>
            <person name="Hogendoorn C."/>
        </authorList>
    </citation>
    <scope>NUCLEOTIDE SEQUENCE [LARGE SCALE GENOMIC DNA]</scope>
    <source>
        <strain evidence="1">METHB21</strain>
    </source>
</reference>
<name>A0A8S0WCP2_9GAMM</name>
<accession>A0A8S0WCP2</accession>
<gene>
    <name evidence="1" type="ORF">METHB2_780023</name>
</gene>
<dbReference type="EMBL" id="CADCXN010000111">
    <property type="protein sequence ID" value="CAA9892665.1"/>
    <property type="molecule type" value="Genomic_DNA"/>
</dbReference>
<proteinExistence type="predicted"/>
<comment type="caution">
    <text evidence="1">The sequence shown here is derived from an EMBL/GenBank/DDBJ whole genome shotgun (WGS) entry which is preliminary data.</text>
</comment>
<dbReference type="AlphaFoldDB" id="A0A8S0WCP2"/>
<protein>
    <submittedName>
        <fullName evidence="1">Uncharacterized protein</fullName>
    </submittedName>
</protein>
<organism evidence="1 2">
    <name type="scientific">Candidatus Methylobacter favarea</name>
    <dbReference type="NCBI Taxonomy" id="2707345"/>
    <lineage>
        <taxon>Bacteria</taxon>
        <taxon>Pseudomonadati</taxon>
        <taxon>Pseudomonadota</taxon>
        <taxon>Gammaproteobacteria</taxon>
        <taxon>Methylococcales</taxon>
        <taxon>Methylococcaceae</taxon>
        <taxon>Methylobacter</taxon>
    </lineage>
</organism>
<keyword evidence="2" id="KW-1185">Reference proteome</keyword>